<feature type="region of interest" description="Disordered" evidence="7">
    <location>
        <begin position="748"/>
        <end position="787"/>
    </location>
</feature>
<dbReference type="AlphaFoldDB" id="A0A6H2GUG1"/>
<evidence type="ECO:0000256" key="4">
    <source>
        <dbReference type="ARBA" id="ARBA00022729"/>
    </source>
</evidence>
<evidence type="ECO:0000256" key="1">
    <source>
        <dbReference type="ARBA" id="ARBA00000829"/>
    </source>
</evidence>
<dbReference type="Pfam" id="PF02836">
    <property type="entry name" value="Glyco_hydro_2_C"/>
    <property type="match status" value="1"/>
</dbReference>
<dbReference type="Pfam" id="PF22666">
    <property type="entry name" value="Glyco_hydro_2_N2"/>
    <property type="match status" value="1"/>
</dbReference>
<dbReference type="Pfam" id="PF00703">
    <property type="entry name" value="Glyco_hydro_2"/>
    <property type="match status" value="1"/>
</dbReference>
<dbReference type="InterPro" id="IPR006103">
    <property type="entry name" value="Glyco_hydro_2_cat"/>
</dbReference>
<keyword evidence="4" id="KW-0732">Signal</keyword>
<gene>
    <name evidence="11" type="ORF">HGI30_05380</name>
</gene>
<dbReference type="InterPro" id="IPR036156">
    <property type="entry name" value="Beta-gal/glucu_dom_sf"/>
</dbReference>
<dbReference type="SUPFAM" id="SSF51445">
    <property type="entry name" value="(Trans)glycosidases"/>
    <property type="match status" value="1"/>
</dbReference>
<dbReference type="EC" id="3.2.1.25" evidence="3"/>
<evidence type="ECO:0000256" key="5">
    <source>
        <dbReference type="ARBA" id="ARBA00022801"/>
    </source>
</evidence>
<dbReference type="InterPro" id="IPR054593">
    <property type="entry name" value="Beta-mannosidase-like_N2"/>
</dbReference>
<evidence type="ECO:0000313" key="11">
    <source>
        <dbReference type="EMBL" id="QJC51050.1"/>
    </source>
</evidence>
<evidence type="ECO:0000259" key="10">
    <source>
        <dbReference type="Pfam" id="PF22666"/>
    </source>
</evidence>
<dbReference type="SUPFAM" id="SSF49785">
    <property type="entry name" value="Galactose-binding domain-like"/>
    <property type="match status" value="1"/>
</dbReference>
<dbReference type="RefSeq" id="WP_168906705.1">
    <property type="nucleotide sequence ID" value="NZ_CP051428.1"/>
</dbReference>
<dbReference type="InterPro" id="IPR008979">
    <property type="entry name" value="Galactose-bd-like_sf"/>
</dbReference>
<dbReference type="PANTHER" id="PTHR43730:SF1">
    <property type="entry name" value="BETA-MANNOSIDASE"/>
    <property type="match status" value="1"/>
</dbReference>
<dbReference type="GO" id="GO:0004567">
    <property type="term" value="F:beta-mannosidase activity"/>
    <property type="evidence" value="ECO:0007669"/>
    <property type="project" value="UniProtKB-EC"/>
</dbReference>
<protein>
    <recommendedName>
        <fullName evidence="3">beta-mannosidase</fullName>
        <ecNumber evidence="3">3.2.1.25</ecNumber>
    </recommendedName>
</protein>
<feature type="region of interest" description="Disordered" evidence="7">
    <location>
        <begin position="932"/>
        <end position="954"/>
    </location>
</feature>
<dbReference type="SUPFAM" id="SSF49303">
    <property type="entry name" value="beta-Galactosidase/glucuronidase domain"/>
    <property type="match status" value="1"/>
</dbReference>
<dbReference type="Gene3D" id="2.60.120.260">
    <property type="entry name" value="Galactose-binding domain-like"/>
    <property type="match status" value="1"/>
</dbReference>
<evidence type="ECO:0000256" key="6">
    <source>
        <dbReference type="ARBA" id="ARBA00023295"/>
    </source>
</evidence>
<proteinExistence type="inferred from homology"/>
<dbReference type="PANTHER" id="PTHR43730">
    <property type="entry name" value="BETA-MANNOSIDASE"/>
    <property type="match status" value="1"/>
</dbReference>
<evidence type="ECO:0000313" key="12">
    <source>
        <dbReference type="Proteomes" id="UP000502136"/>
    </source>
</evidence>
<dbReference type="InterPro" id="IPR050887">
    <property type="entry name" value="Beta-mannosidase_GH2"/>
</dbReference>
<dbReference type="GO" id="GO:0006516">
    <property type="term" value="P:glycoprotein catabolic process"/>
    <property type="evidence" value="ECO:0007669"/>
    <property type="project" value="TreeGrafter"/>
</dbReference>
<feature type="domain" description="Glycoside hydrolase family 2 immunoglobulin-like beta-sandwich" evidence="8">
    <location>
        <begin position="196"/>
        <end position="300"/>
    </location>
</feature>
<evidence type="ECO:0000256" key="2">
    <source>
        <dbReference type="ARBA" id="ARBA00007401"/>
    </source>
</evidence>
<dbReference type="Gene3D" id="2.60.40.10">
    <property type="entry name" value="Immunoglobulins"/>
    <property type="match status" value="1"/>
</dbReference>
<reference evidence="11 12" key="1">
    <citation type="submission" date="2020-04" db="EMBL/GenBank/DDBJ databases">
        <title>Novel Paenibacillus strain UniB2 isolated from commercial digestive syrup.</title>
        <authorList>
            <person name="Thorat V."/>
            <person name="Kirdat K."/>
            <person name="Tiwarekar B."/>
            <person name="Yadav A."/>
        </authorList>
    </citation>
    <scope>NUCLEOTIDE SEQUENCE [LARGE SCALE GENOMIC DNA]</scope>
    <source>
        <strain evidence="11 12">UniB2</strain>
    </source>
</reference>
<dbReference type="EMBL" id="CP051428">
    <property type="protein sequence ID" value="QJC51050.1"/>
    <property type="molecule type" value="Genomic_DNA"/>
</dbReference>
<feature type="domain" description="Beta-mannosidase-like galactose-binding" evidence="10">
    <location>
        <begin position="36"/>
        <end position="183"/>
    </location>
</feature>
<dbReference type="Gene3D" id="3.20.20.80">
    <property type="entry name" value="Glycosidases"/>
    <property type="match status" value="1"/>
</dbReference>
<evidence type="ECO:0000259" key="8">
    <source>
        <dbReference type="Pfam" id="PF00703"/>
    </source>
</evidence>
<feature type="compositionally biased region" description="Basic and acidic residues" evidence="7">
    <location>
        <begin position="937"/>
        <end position="949"/>
    </location>
</feature>
<evidence type="ECO:0000259" key="9">
    <source>
        <dbReference type="Pfam" id="PF02836"/>
    </source>
</evidence>
<dbReference type="Proteomes" id="UP000502136">
    <property type="component" value="Chromosome"/>
</dbReference>
<keyword evidence="5" id="KW-0378">Hydrolase</keyword>
<comment type="catalytic activity">
    <reaction evidence="1">
        <text>Hydrolysis of terminal, non-reducing beta-D-mannose residues in beta-D-mannosides.</text>
        <dbReference type="EC" id="3.2.1.25"/>
    </reaction>
</comment>
<dbReference type="KEGG" id="palr:HGI30_05380"/>
<feature type="domain" description="Glycoside hydrolase family 2 catalytic" evidence="9">
    <location>
        <begin position="318"/>
        <end position="468"/>
    </location>
</feature>
<organism evidence="11 12">
    <name type="scientific">Paenibacillus albicereus</name>
    <dbReference type="NCBI Taxonomy" id="2726185"/>
    <lineage>
        <taxon>Bacteria</taxon>
        <taxon>Bacillati</taxon>
        <taxon>Bacillota</taxon>
        <taxon>Bacilli</taxon>
        <taxon>Bacillales</taxon>
        <taxon>Paenibacillaceae</taxon>
        <taxon>Paenibacillus</taxon>
    </lineage>
</organism>
<dbReference type="InterPro" id="IPR006102">
    <property type="entry name" value="Ig-like_GH2"/>
</dbReference>
<dbReference type="InterPro" id="IPR017853">
    <property type="entry name" value="GH"/>
</dbReference>
<evidence type="ECO:0000256" key="7">
    <source>
        <dbReference type="SAM" id="MobiDB-lite"/>
    </source>
</evidence>
<sequence length="968" mass="107132">MEMRKLDAAWEVKGFWPWVPLKGTSMEIGNELLGVTEWIPATVPGGVHEDLYRAGHIPDPYVDRNSLAVEWVENRWWVYRGRFARPELEPDCRIELVLAGLDYEAIVSLNGRRLGEHEGMYEPAVYDVTELLGERESAELQIILKQAPDEMGQIGKTSETFTQKSRFNYKWDFSTRLVHVGIWEGVWLRVRRAVSLDELALHADVREDGTGLVSVSALARVEAGTERATAELELLDPDGQAVLRWSGPVADGEVKAELEVPRPRLWFPNGYGEQPLYELRLRLFADGRLAEETCRRTGIRRLEYRRNPGGPDDALPYTFVVNGRPVYIQGANLTPLDHLYGNVGAERYGWIARLARRANLNLLRVWGGGLIEKEELYDLCDRLGILVWQEFIQSSSGIDNEPSKKPRFLELLGRSAVQALKTRRNHVSLAVWSGGNELMSAPDRPSTYEDSNLAYLRALVAEHDPQRLFLPTSASGPRQYITSEKGVSHDVHGHWKYMGNPGHYPLYAEADHLFHSEFGVDGVSSAKSLRKFLSEPHRRPVSMEKSLVWRHHGEWWDTFGRDTELFGGFADLQAFSDASQWIQAEGLRFILEANRRRQGRQSGSIIWQLNEPWPNASCTNLVDYYMEPKMAYYWTRSAFEGTHASLDYRSLDAPAGSRLQAAVHLHLGPRLVAGLRGETDGLYGIGRPADAASEAGRSAGAALRSPWTASLQPSILGVRAEVRDLRGTLLHEQAFMLEGEGWRQSDGVERAAGASDGRPQANEEAGGERSAGAGSLGSPWQSGDGAGSGSSLRLGTFDWVVQETYNGLLLVRLLVEGTDAPPAEYYFSTRSPAVYAAALQPMAAALRAVPLGGWEQAPPEAGGPAASPLLRRSYVVVNDGSEAALHVRPEETTDGWWMEASEAYFTLLPGESRTVELSCAPRRGELFGAGAATRAADAGREGADADRSGDAPAEPTIAFRAFNQPLQA</sequence>
<dbReference type="GO" id="GO:0005975">
    <property type="term" value="P:carbohydrate metabolic process"/>
    <property type="evidence" value="ECO:0007669"/>
    <property type="project" value="InterPro"/>
</dbReference>
<dbReference type="InterPro" id="IPR013783">
    <property type="entry name" value="Ig-like_fold"/>
</dbReference>
<keyword evidence="6" id="KW-0326">Glycosidase</keyword>
<accession>A0A6H2GUG1</accession>
<comment type="similarity">
    <text evidence="2">Belongs to the glycosyl hydrolase 2 family.</text>
</comment>
<feature type="compositionally biased region" description="Low complexity" evidence="7">
    <location>
        <begin position="768"/>
        <end position="778"/>
    </location>
</feature>
<evidence type="ECO:0000256" key="3">
    <source>
        <dbReference type="ARBA" id="ARBA00012754"/>
    </source>
</evidence>
<keyword evidence="12" id="KW-1185">Reference proteome</keyword>
<name>A0A6H2GUG1_9BACL</name>